<dbReference type="EMBL" id="JBGNUJ010000004">
    <property type="protein sequence ID" value="KAL3959672.1"/>
    <property type="molecule type" value="Genomic_DNA"/>
</dbReference>
<dbReference type="Proteomes" id="UP001638806">
    <property type="component" value="Unassembled WGS sequence"/>
</dbReference>
<reference evidence="1" key="1">
    <citation type="submission" date="2024-12" db="EMBL/GenBank/DDBJ databases">
        <title>Comparative genomics and development of molecular markers within Purpureocillium lilacinum and among Purpureocillium species.</title>
        <authorList>
            <person name="Yeh Z.-Y."/>
            <person name="Ni N.-T."/>
            <person name="Lo P.-H."/>
            <person name="Mushyakhwo K."/>
            <person name="Lin C.-F."/>
            <person name="Nai Y.-S."/>
        </authorList>
    </citation>
    <scope>NUCLEOTIDE SEQUENCE</scope>
    <source>
        <strain evidence="1">NCHU-NPUST-175</strain>
    </source>
</reference>
<name>A0ACC4DUQ9_PURLI</name>
<keyword evidence="2" id="KW-1185">Reference proteome</keyword>
<sequence length="283" mass="30288">MFGTWKYDPETDQVQNLRRAYDPITARSSQHQACNRCHEKKLKCSGDKDGCDRCAASGHTCEYSRSNSRKGRKGSVNSKEGRSHSREESGSPSSRASSHKGQSQAKSKSGRSRDSGSALASAAHTGQHHHGSSAGHTSSPMVSPTDAFDMSAMSTGMTSDMYGSPTMSQFDTSHYSAYQQGGWSGFDDAANAVVTTAMDSTYVATTSPMYGMSTAPTTHTRDTSTQTWTNDTGRNDTCGVQCSLEHCEAFYAANVAADLRGWLDETYERTAAAPATGSATVMT</sequence>
<accession>A0ACC4DUQ9</accession>
<organism evidence="1 2">
    <name type="scientific">Purpureocillium lilacinum</name>
    <name type="common">Paecilomyces lilacinus</name>
    <dbReference type="NCBI Taxonomy" id="33203"/>
    <lineage>
        <taxon>Eukaryota</taxon>
        <taxon>Fungi</taxon>
        <taxon>Dikarya</taxon>
        <taxon>Ascomycota</taxon>
        <taxon>Pezizomycotina</taxon>
        <taxon>Sordariomycetes</taxon>
        <taxon>Hypocreomycetidae</taxon>
        <taxon>Hypocreales</taxon>
        <taxon>Ophiocordycipitaceae</taxon>
        <taxon>Purpureocillium</taxon>
    </lineage>
</organism>
<proteinExistence type="predicted"/>
<evidence type="ECO:0000313" key="1">
    <source>
        <dbReference type="EMBL" id="KAL3959672.1"/>
    </source>
</evidence>
<protein>
    <submittedName>
        <fullName evidence="1">Uncharacterized protein</fullName>
    </submittedName>
</protein>
<evidence type="ECO:0000313" key="2">
    <source>
        <dbReference type="Proteomes" id="UP001638806"/>
    </source>
</evidence>
<comment type="caution">
    <text evidence="1">The sequence shown here is derived from an EMBL/GenBank/DDBJ whole genome shotgun (WGS) entry which is preliminary data.</text>
</comment>
<gene>
    <name evidence="1" type="ORF">ACCO45_004789</name>
</gene>